<dbReference type="AlphaFoldDB" id="A0A449B2U7"/>
<dbReference type="KEGG" id="mcit:NCTC10181_00744"/>
<reference evidence="2 3" key="1">
    <citation type="submission" date="2019-01" db="EMBL/GenBank/DDBJ databases">
        <authorList>
            <consortium name="Pathogen Informatics"/>
        </authorList>
    </citation>
    <scope>NUCLEOTIDE SEQUENCE [LARGE SCALE GENOMIC DNA]</scope>
    <source>
        <strain evidence="2 3">NCTC10181</strain>
    </source>
</reference>
<keyword evidence="1" id="KW-1133">Transmembrane helix</keyword>
<dbReference type="EMBL" id="LR215036">
    <property type="protein sequence ID" value="VEU74875.1"/>
    <property type="molecule type" value="Genomic_DNA"/>
</dbReference>
<feature type="transmembrane region" description="Helical" evidence="1">
    <location>
        <begin position="227"/>
        <end position="246"/>
    </location>
</feature>
<feature type="transmembrane region" description="Helical" evidence="1">
    <location>
        <begin position="99"/>
        <end position="118"/>
    </location>
</feature>
<protein>
    <submittedName>
        <fullName evidence="2">Uncharacterized protein</fullName>
    </submittedName>
</protein>
<feature type="transmembrane region" description="Helical" evidence="1">
    <location>
        <begin position="379"/>
        <end position="409"/>
    </location>
</feature>
<evidence type="ECO:0000256" key="1">
    <source>
        <dbReference type="SAM" id="Phobius"/>
    </source>
</evidence>
<name>A0A449B2U7_9BACT</name>
<accession>A0A449B2U7</accession>
<feature type="transmembrane region" description="Helical" evidence="1">
    <location>
        <begin position="334"/>
        <end position="355"/>
    </location>
</feature>
<keyword evidence="3" id="KW-1185">Reference proteome</keyword>
<dbReference type="RefSeq" id="WP_129725663.1">
    <property type="nucleotide sequence ID" value="NZ_LR215036.1"/>
</dbReference>
<sequence length="424" mass="49004">MLINSQQNLYITQRENEHFLFSRKTLYSSIASGLALFISLITLVMYASLDKVDVQTRNIFLIISVVALITSFIVLWRDAYFYIRNINLKNIHLKVRSKYTYYLLFLLGLFPPIYYCFVKEKIITNLSLVKTNQFINLKGVSKYSFKKLLSYKEFFKLDIIDIAISGLLLGLYLIVNATAGRSGLSFEFLFYIVISYFLRYFKAALVGILADFFGLLISGSVATWHWVYGIVPIISTFLMSMFFDLFEKNKKLSVILSNVFLWVTIASLFVIFWWQTSIKEISAIKISKTFGFKEISITTFVILGILSAVIVGIMTFLSVKYLLSKKESLTKNNLIVTLISFASVVLIIVIFRWIWGPFAFIRWKTWISPKSKLTLQKSYVIVMLPIIFRSIISIPIYTAILASLMIPLIHLRNKYIEKKIIGKY</sequence>
<dbReference type="OrthoDB" id="397703at2"/>
<proteinExistence type="predicted"/>
<keyword evidence="1" id="KW-0812">Transmembrane</keyword>
<keyword evidence="1" id="KW-0472">Membrane</keyword>
<evidence type="ECO:0000313" key="3">
    <source>
        <dbReference type="Proteomes" id="UP000290985"/>
    </source>
</evidence>
<feature type="transmembrane region" description="Helical" evidence="1">
    <location>
        <begin position="181"/>
        <end position="198"/>
    </location>
</feature>
<gene>
    <name evidence="2" type="ORF">NCTC10181_00744</name>
</gene>
<feature type="transmembrane region" description="Helical" evidence="1">
    <location>
        <begin position="154"/>
        <end position="175"/>
    </location>
</feature>
<feature type="transmembrane region" description="Helical" evidence="1">
    <location>
        <begin position="253"/>
        <end position="275"/>
    </location>
</feature>
<organism evidence="2 3">
    <name type="scientific">Mycoplasmopsis citelli</name>
    <dbReference type="NCBI Taxonomy" id="171281"/>
    <lineage>
        <taxon>Bacteria</taxon>
        <taxon>Bacillati</taxon>
        <taxon>Mycoplasmatota</taxon>
        <taxon>Mycoplasmoidales</taxon>
        <taxon>Metamycoplasmataceae</taxon>
        <taxon>Mycoplasmopsis</taxon>
    </lineage>
</organism>
<evidence type="ECO:0000313" key="2">
    <source>
        <dbReference type="EMBL" id="VEU74875.1"/>
    </source>
</evidence>
<feature type="transmembrane region" description="Helical" evidence="1">
    <location>
        <begin position="59"/>
        <end position="79"/>
    </location>
</feature>
<dbReference type="Proteomes" id="UP000290985">
    <property type="component" value="Chromosome"/>
</dbReference>
<feature type="transmembrane region" description="Helical" evidence="1">
    <location>
        <begin position="26"/>
        <end position="47"/>
    </location>
</feature>
<feature type="transmembrane region" description="Helical" evidence="1">
    <location>
        <begin position="295"/>
        <end position="322"/>
    </location>
</feature>